<feature type="domain" description="DUF1731" evidence="2">
    <location>
        <begin position="197"/>
        <end position="244"/>
    </location>
</feature>
<dbReference type="PANTHER" id="PTHR11092:SF0">
    <property type="entry name" value="EPIMERASE FAMILY PROTEIN SDR39U1"/>
    <property type="match status" value="1"/>
</dbReference>
<sequence length="246" mass="26193">MRVLVGGGTGFIGTALTQLLKTKGHEVKLVSRQPGPDRITWTELSRSGLPLCDVVINLAGENILNPLRRWNETFQKEVLTSRLDTTHLLAKAITEAAQPPQAWILVTGVGVVLGRRGGAIGHMLLPFRLGLGGPIGSGHQFFPWIHISDLAGILNHALEANHVQGVLNGVAPASTTTNADFAQALGAALGRPAFIPVPSAVVQAIFGRERAIMLLEGQKVVPRRTLATGYQYSFPELGAALKDVVT</sequence>
<dbReference type="SUPFAM" id="SSF51735">
    <property type="entry name" value="NAD(P)-binding Rossmann-fold domains"/>
    <property type="match status" value="1"/>
</dbReference>
<dbReference type="PANTHER" id="PTHR11092">
    <property type="entry name" value="SUGAR NUCLEOTIDE EPIMERASE RELATED"/>
    <property type="match status" value="1"/>
</dbReference>
<protein>
    <submittedName>
        <fullName evidence="3">Similar to HCDI protein (Predicted), isoform CRA_c</fullName>
    </submittedName>
</protein>
<name>A6KH62_RAT</name>
<dbReference type="InterPro" id="IPR001509">
    <property type="entry name" value="Epimerase_deHydtase"/>
</dbReference>
<organism evidence="3 4">
    <name type="scientific">Rattus norvegicus</name>
    <name type="common">Rat</name>
    <dbReference type="NCBI Taxonomy" id="10116"/>
    <lineage>
        <taxon>Eukaryota</taxon>
        <taxon>Metazoa</taxon>
        <taxon>Chordata</taxon>
        <taxon>Craniata</taxon>
        <taxon>Vertebrata</taxon>
        <taxon>Euteleostomi</taxon>
        <taxon>Mammalia</taxon>
        <taxon>Eutheria</taxon>
        <taxon>Euarchontoglires</taxon>
        <taxon>Glires</taxon>
        <taxon>Rodentia</taxon>
        <taxon>Myomorpha</taxon>
        <taxon>Muroidea</taxon>
        <taxon>Muridae</taxon>
        <taxon>Murinae</taxon>
        <taxon>Rattus</taxon>
    </lineage>
</organism>
<feature type="domain" description="NAD-dependent epimerase/dehydratase" evidence="1">
    <location>
        <begin position="3"/>
        <end position="38"/>
    </location>
</feature>
<dbReference type="AlphaFoldDB" id="A6KH62"/>
<dbReference type="Gene3D" id="3.40.50.720">
    <property type="entry name" value="NAD(P)-binding Rossmann-like Domain"/>
    <property type="match status" value="2"/>
</dbReference>
<dbReference type="Pfam" id="PF08338">
    <property type="entry name" value="DUF1731"/>
    <property type="match status" value="1"/>
</dbReference>
<evidence type="ECO:0000259" key="2">
    <source>
        <dbReference type="Pfam" id="PF08338"/>
    </source>
</evidence>
<dbReference type="Pfam" id="PF01370">
    <property type="entry name" value="Epimerase"/>
    <property type="match status" value="1"/>
</dbReference>
<evidence type="ECO:0000259" key="1">
    <source>
        <dbReference type="Pfam" id="PF01370"/>
    </source>
</evidence>
<dbReference type="InterPro" id="IPR013549">
    <property type="entry name" value="DUF1731"/>
</dbReference>
<proteinExistence type="predicted"/>
<dbReference type="EMBL" id="CH474049">
    <property type="protein sequence ID" value="EDM14292.1"/>
    <property type="molecule type" value="Genomic_DNA"/>
</dbReference>
<gene>
    <name evidence="3" type="primary">RGD1309307_predicted</name>
    <name evidence="3" type="ORF">rCG_23395</name>
</gene>
<dbReference type="Proteomes" id="UP000234681">
    <property type="component" value="Chromosome 15"/>
</dbReference>
<evidence type="ECO:0000313" key="3">
    <source>
        <dbReference type="EMBL" id="EDM14292.1"/>
    </source>
</evidence>
<reference evidence="3 4" key="1">
    <citation type="submission" date="2005-07" db="EMBL/GenBank/DDBJ databases">
        <authorList>
            <person name="Mural R.J."/>
            <person name="Li P.W."/>
            <person name="Adams M.D."/>
            <person name="Amanatides P.G."/>
            <person name="Baden-Tillson H."/>
            <person name="Barnstead M."/>
            <person name="Chin S.H."/>
            <person name="Dew I."/>
            <person name="Evans C.A."/>
            <person name="Ferriera S."/>
            <person name="Flanigan M."/>
            <person name="Fosler C."/>
            <person name="Glodek A."/>
            <person name="Gu Z."/>
            <person name="Holt R.A."/>
            <person name="Jennings D."/>
            <person name="Kraft C.L."/>
            <person name="Lu F."/>
            <person name="Nguyen T."/>
            <person name="Nusskern D.R."/>
            <person name="Pfannkoch C.M."/>
            <person name="Sitter C."/>
            <person name="Sutton G.G."/>
            <person name="Venter J.C."/>
            <person name="Wang Z."/>
            <person name="Woodage T."/>
            <person name="Zheng X.H."/>
            <person name="Zhong F."/>
        </authorList>
    </citation>
    <scope>NUCLEOTIDE SEQUENCE [LARGE SCALE GENOMIC DNA]</scope>
    <source>
        <strain>BN</strain>
        <strain evidence="4">Sprague-Dawley</strain>
    </source>
</reference>
<dbReference type="InterPro" id="IPR036291">
    <property type="entry name" value="NAD(P)-bd_dom_sf"/>
</dbReference>
<accession>A6KH62</accession>
<evidence type="ECO:0000313" key="4">
    <source>
        <dbReference type="Proteomes" id="UP000234681"/>
    </source>
</evidence>